<keyword evidence="14" id="KW-0645">Protease</keyword>
<evidence type="ECO:0000256" key="8">
    <source>
        <dbReference type="ARBA" id="ARBA00022843"/>
    </source>
</evidence>
<organism evidence="14">
    <name type="scientific">Culex tarsalis</name>
    <name type="common">Encephalitis mosquito</name>
    <dbReference type="NCBI Taxonomy" id="7177"/>
    <lineage>
        <taxon>Eukaryota</taxon>
        <taxon>Metazoa</taxon>
        <taxon>Ecdysozoa</taxon>
        <taxon>Arthropoda</taxon>
        <taxon>Hexapoda</taxon>
        <taxon>Insecta</taxon>
        <taxon>Pterygota</taxon>
        <taxon>Neoptera</taxon>
        <taxon>Endopterygota</taxon>
        <taxon>Diptera</taxon>
        <taxon>Nematocera</taxon>
        <taxon>Culicoidea</taxon>
        <taxon>Culicidae</taxon>
        <taxon>Culicinae</taxon>
        <taxon>Culicini</taxon>
        <taxon>Culex</taxon>
        <taxon>Culex</taxon>
    </lineage>
</organism>
<keyword evidence="5" id="KW-0479">Metal-binding</keyword>
<dbReference type="InterPro" id="IPR004910">
    <property type="entry name" value="Yippee/Mis18/Cereblon"/>
</dbReference>
<dbReference type="Gene3D" id="1.20.58.1480">
    <property type="match status" value="1"/>
</dbReference>
<comment type="function">
    <text evidence="10">Substrate recognition component of a DCX (DDB1-CUL4-X-box) E3 protein ligase complex that mediates the ubiquitination and subsequent proteasomal degradation of target proteins. Has an essential role in mediating growth by negatively regulating insulin signaling. It also has a role in maintaining presynaptic function in the neuromuscular junction synapses of third-instar larvae.</text>
</comment>
<feature type="compositionally biased region" description="Basic and acidic residues" evidence="12">
    <location>
        <begin position="484"/>
        <end position="498"/>
    </location>
</feature>
<feature type="compositionally biased region" description="Low complexity" evidence="12">
    <location>
        <begin position="1"/>
        <end position="20"/>
    </location>
</feature>
<comment type="similarity">
    <text evidence="3">Belongs to the CRBN family.</text>
</comment>
<evidence type="ECO:0000256" key="7">
    <source>
        <dbReference type="ARBA" id="ARBA00022833"/>
    </source>
</evidence>
<dbReference type="SUPFAM" id="SSF88697">
    <property type="entry name" value="PUA domain-like"/>
    <property type="match status" value="1"/>
</dbReference>
<dbReference type="GO" id="GO:0005634">
    <property type="term" value="C:nucleus"/>
    <property type="evidence" value="ECO:0007669"/>
    <property type="project" value="UniProtKB-SubCell"/>
</dbReference>
<feature type="region of interest" description="Disordered" evidence="12">
    <location>
        <begin position="1"/>
        <end position="86"/>
    </location>
</feature>
<evidence type="ECO:0000256" key="10">
    <source>
        <dbReference type="ARBA" id="ARBA00046075"/>
    </source>
</evidence>
<keyword evidence="6" id="KW-0833">Ubl conjugation pathway</keyword>
<dbReference type="GO" id="GO:0006508">
    <property type="term" value="P:proteolysis"/>
    <property type="evidence" value="ECO:0007669"/>
    <property type="project" value="UniProtKB-KW"/>
</dbReference>
<dbReference type="InterPro" id="IPR034750">
    <property type="entry name" value="CULT"/>
</dbReference>
<feature type="region of interest" description="Disordered" evidence="12">
    <location>
        <begin position="458"/>
        <end position="551"/>
    </location>
</feature>
<dbReference type="FunFam" id="2.170.150.20:FF:000005">
    <property type="entry name" value="Blast:Protein cereblon homolog"/>
    <property type="match status" value="1"/>
</dbReference>
<sequence>MDNDEPAAAAAASDDPVVEAPAERDAGHVERLGRLGQVQPSIEEEDSPASPDGGQNGMEDQNDGDADTDTRSTNSSENGLDDSDADRLFDDYITAREQQQAAAEIYNTELPTEHAYLGKLERVEGVDYLEPGKIYRLPVCSHNSIVFPGEVVPMIINVATLNCNDPSDGVKFGLVFRNVNVEYIYGVTCQVFERGELNASSGSIVLKTIAQQRFRTVRHLTGRRADVLILPEITLPDPLISACSNLMMRHAVSNSAEYAKRFKSFLSRTVPWPKFVYDLYGTDEVLTKVNRYLAFLKIENVPSDPVKLSFWLARNLPIDEKERKKIYKADAVISRMMIINKSLDHMCYFICKRCSNEIGSYNDVFAMSKQGVQTSFCNPSGFVHDTLTIYKTRENSTFTTERPSTEFSWFPGYSWQITLCSNCRNHLGWKFVATKKNYLPKSFYGLSGNSIQVKSVNRVGGEEADEEEDGEEGEEGQQQQQQPRHSDSDDPEQRRPLELFRPWFNQIMDDDDTESDTEEEGGSEMVVVQEQDQVERDPADDDDEIFQDARE</sequence>
<evidence type="ECO:0000259" key="13">
    <source>
        <dbReference type="PROSITE" id="PS51788"/>
    </source>
</evidence>
<keyword evidence="14" id="KW-0378">Hydrolase</keyword>
<evidence type="ECO:0000256" key="4">
    <source>
        <dbReference type="ARBA" id="ARBA00014394"/>
    </source>
</evidence>
<evidence type="ECO:0000256" key="1">
    <source>
        <dbReference type="ARBA" id="ARBA00004123"/>
    </source>
</evidence>
<feature type="compositionally biased region" description="Basic and acidic residues" evidence="12">
    <location>
        <begin position="21"/>
        <end position="33"/>
    </location>
</feature>
<dbReference type="EMBL" id="GFDL01010617">
    <property type="protein sequence ID" value="JAV24428.1"/>
    <property type="molecule type" value="Transcribed_RNA"/>
</dbReference>
<dbReference type="Gene3D" id="2.30.130.40">
    <property type="entry name" value="LON domain-like"/>
    <property type="match status" value="1"/>
</dbReference>
<protein>
    <recommendedName>
        <fullName evidence="4">Protein cereblon</fullName>
    </recommendedName>
    <alternativeName>
        <fullName evidence="9">Protein ohgata</fullName>
    </alternativeName>
</protein>
<feature type="compositionally biased region" description="Acidic residues" evidence="12">
    <location>
        <begin position="538"/>
        <end position="551"/>
    </location>
</feature>
<comment type="subcellular location">
    <subcellularLocation>
        <location evidence="1">Nucleus</location>
    </subcellularLocation>
</comment>
<evidence type="ECO:0000313" key="14">
    <source>
        <dbReference type="EMBL" id="JAV24428.1"/>
    </source>
</evidence>
<dbReference type="InterPro" id="IPR015947">
    <property type="entry name" value="PUA-like_sf"/>
</dbReference>
<evidence type="ECO:0000256" key="11">
    <source>
        <dbReference type="ARBA" id="ARBA00046796"/>
    </source>
</evidence>
<dbReference type="GO" id="GO:0046872">
    <property type="term" value="F:metal ion binding"/>
    <property type="evidence" value="ECO:0007669"/>
    <property type="project" value="UniProtKB-KW"/>
</dbReference>
<evidence type="ECO:0000256" key="9">
    <source>
        <dbReference type="ARBA" id="ARBA00030079"/>
    </source>
</evidence>
<dbReference type="InterPro" id="IPR046336">
    <property type="entry name" value="Lon_prtase_N_sf"/>
</dbReference>
<name>A0A1Q3FA94_CULTA</name>
<comment type="pathway">
    <text evidence="2">Protein modification; protein ubiquitination.</text>
</comment>
<evidence type="ECO:0000256" key="6">
    <source>
        <dbReference type="ARBA" id="ARBA00022786"/>
    </source>
</evidence>
<evidence type="ECO:0000256" key="5">
    <source>
        <dbReference type="ARBA" id="ARBA00022723"/>
    </source>
</evidence>
<dbReference type="Gene3D" id="2.170.150.20">
    <property type="entry name" value="Peptide methionine sulfoxide reductase"/>
    <property type="match status" value="1"/>
</dbReference>
<dbReference type="AlphaFoldDB" id="A0A1Q3FA94"/>
<dbReference type="PROSITE" id="PS51788">
    <property type="entry name" value="CULT"/>
    <property type="match status" value="1"/>
</dbReference>
<comment type="subunit">
    <text evidence="11">Likely a component of a DCX (DDB1-CUL4-X-box) protein ligase complex. May interact with pic/DDB1.</text>
</comment>
<evidence type="ECO:0000256" key="12">
    <source>
        <dbReference type="SAM" id="MobiDB-lite"/>
    </source>
</evidence>
<proteinExistence type="inferred from homology"/>
<evidence type="ECO:0000256" key="3">
    <source>
        <dbReference type="ARBA" id="ARBA00005293"/>
    </source>
</evidence>
<evidence type="ECO:0000256" key="2">
    <source>
        <dbReference type="ARBA" id="ARBA00004906"/>
    </source>
</evidence>
<keyword evidence="8" id="KW-0832">Ubl conjugation</keyword>
<reference evidence="14" key="1">
    <citation type="submission" date="2017-01" db="EMBL/GenBank/DDBJ databases">
        <title>A deep insight into the sialotranscriptome of adult male and female Cluex tarsalis mosquitoes.</title>
        <authorList>
            <person name="Ribeiro J.M."/>
            <person name="Moreira F."/>
            <person name="Bernard K.A."/>
            <person name="Calvo E."/>
        </authorList>
    </citation>
    <scope>NUCLEOTIDE SEQUENCE</scope>
    <source>
        <strain evidence="14">Kern County</strain>
        <tissue evidence="14">Salivary glands</tissue>
    </source>
</reference>
<dbReference type="Pfam" id="PF03226">
    <property type="entry name" value="Yippee-Mis18"/>
    <property type="match status" value="1"/>
</dbReference>
<feature type="compositionally biased region" description="Acidic residues" evidence="12">
    <location>
        <begin position="462"/>
        <end position="475"/>
    </location>
</feature>
<dbReference type="GO" id="GO:0008233">
    <property type="term" value="F:peptidase activity"/>
    <property type="evidence" value="ECO:0007669"/>
    <property type="project" value="UniProtKB-KW"/>
</dbReference>
<feature type="compositionally biased region" description="Acidic residues" evidence="12">
    <location>
        <begin position="508"/>
        <end position="522"/>
    </location>
</feature>
<keyword evidence="7" id="KW-0862">Zinc</keyword>
<feature type="domain" description="CULT" evidence="13">
    <location>
        <begin position="346"/>
        <end position="455"/>
    </location>
</feature>
<dbReference type="CDD" id="cd15777">
    <property type="entry name" value="CRBN_C_like"/>
    <property type="match status" value="1"/>
</dbReference>
<accession>A0A1Q3FA94</accession>